<evidence type="ECO:0000256" key="1">
    <source>
        <dbReference type="SAM" id="SignalP"/>
    </source>
</evidence>
<dbReference type="EMBL" id="BMAO01038486">
    <property type="protein sequence ID" value="GFR25317.1"/>
    <property type="molecule type" value="Genomic_DNA"/>
</dbReference>
<comment type="caution">
    <text evidence="2">The sequence shown here is derived from an EMBL/GenBank/DDBJ whole genome shotgun (WGS) entry which is preliminary data.</text>
</comment>
<evidence type="ECO:0000313" key="2">
    <source>
        <dbReference type="EMBL" id="GFR25317.1"/>
    </source>
</evidence>
<evidence type="ECO:0000313" key="3">
    <source>
        <dbReference type="Proteomes" id="UP000887116"/>
    </source>
</evidence>
<keyword evidence="1" id="KW-0732">Signal</keyword>
<organism evidence="2 3">
    <name type="scientific">Trichonephila clavata</name>
    <name type="common">Joro spider</name>
    <name type="synonym">Nephila clavata</name>
    <dbReference type="NCBI Taxonomy" id="2740835"/>
    <lineage>
        <taxon>Eukaryota</taxon>
        <taxon>Metazoa</taxon>
        <taxon>Ecdysozoa</taxon>
        <taxon>Arthropoda</taxon>
        <taxon>Chelicerata</taxon>
        <taxon>Arachnida</taxon>
        <taxon>Araneae</taxon>
        <taxon>Araneomorphae</taxon>
        <taxon>Entelegynae</taxon>
        <taxon>Araneoidea</taxon>
        <taxon>Nephilidae</taxon>
        <taxon>Trichonephila</taxon>
    </lineage>
</organism>
<feature type="chain" id="PRO_5036452508" evidence="1">
    <location>
        <begin position="19"/>
        <end position="81"/>
    </location>
</feature>
<accession>A0A8X6LYG1</accession>
<gene>
    <name evidence="2" type="ORF">TNCT_400161</name>
</gene>
<keyword evidence="3" id="KW-1185">Reference proteome</keyword>
<sequence>MYFALATVLIFLPFSVSSLGNFVLPGRLVVDVARPRDSHIPLAEAIFIDAFTQRVHASETLTRLMDFCNVTGLEYSESVYQ</sequence>
<feature type="signal peptide" evidence="1">
    <location>
        <begin position="1"/>
        <end position="18"/>
    </location>
</feature>
<name>A0A8X6LYG1_TRICU</name>
<dbReference type="AlphaFoldDB" id="A0A8X6LYG1"/>
<dbReference type="Proteomes" id="UP000887116">
    <property type="component" value="Unassembled WGS sequence"/>
</dbReference>
<protein>
    <submittedName>
        <fullName evidence="2">Uncharacterized protein</fullName>
    </submittedName>
</protein>
<proteinExistence type="predicted"/>
<reference evidence="2" key="1">
    <citation type="submission" date="2020-07" db="EMBL/GenBank/DDBJ databases">
        <title>Multicomponent nature underlies the extraordinary mechanical properties of spider dragline silk.</title>
        <authorList>
            <person name="Kono N."/>
            <person name="Nakamura H."/>
            <person name="Mori M."/>
            <person name="Yoshida Y."/>
            <person name="Ohtoshi R."/>
            <person name="Malay A.D."/>
            <person name="Moran D.A.P."/>
            <person name="Tomita M."/>
            <person name="Numata K."/>
            <person name="Arakawa K."/>
        </authorList>
    </citation>
    <scope>NUCLEOTIDE SEQUENCE</scope>
</reference>